<evidence type="ECO:0000256" key="1">
    <source>
        <dbReference type="ARBA" id="ARBA00002634"/>
    </source>
</evidence>
<dbReference type="AlphaFoldDB" id="A0A0G1NQA8"/>
<keyword evidence="10 15" id="KW-0949">S-adenosyl-L-methionine</keyword>
<keyword evidence="7 15" id="KW-0963">Cytoplasm</keyword>
<evidence type="ECO:0000256" key="8">
    <source>
        <dbReference type="ARBA" id="ARBA00022603"/>
    </source>
</evidence>
<evidence type="ECO:0000256" key="14">
    <source>
        <dbReference type="ARBA" id="ARBA00047783"/>
    </source>
</evidence>
<evidence type="ECO:0000256" key="2">
    <source>
        <dbReference type="ARBA" id="ARBA00004496"/>
    </source>
</evidence>
<dbReference type="GO" id="GO:0005829">
    <property type="term" value="C:cytosol"/>
    <property type="evidence" value="ECO:0007669"/>
    <property type="project" value="TreeGrafter"/>
</dbReference>
<keyword evidence="8 15" id="KW-0489">Methyltransferase</keyword>
<dbReference type="InterPro" id="IPR023148">
    <property type="entry name" value="tRNA_m1G_MeTrfase_C_sf"/>
</dbReference>
<evidence type="ECO:0000256" key="7">
    <source>
        <dbReference type="ARBA" id="ARBA00022490"/>
    </source>
</evidence>
<name>A0A0G1NQA8_9BACT</name>
<evidence type="ECO:0000256" key="3">
    <source>
        <dbReference type="ARBA" id="ARBA00007630"/>
    </source>
</evidence>
<comment type="caution">
    <text evidence="15">Lacks conserved residue(s) required for the propagation of feature annotation.</text>
</comment>
<comment type="caution">
    <text evidence="19">The sequence shown here is derived from an EMBL/GenBank/DDBJ whole genome shotgun (WGS) entry which is preliminary data.</text>
</comment>
<evidence type="ECO:0000259" key="18">
    <source>
        <dbReference type="Pfam" id="PF01746"/>
    </source>
</evidence>
<evidence type="ECO:0000313" key="20">
    <source>
        <dbReference type="Proteomes" id="UP000034569"/>
    </source>
</evidence>
<evidence type="ECO:0000256" key="17">
    <source>
        <dbReference type="RuleBase" id="RU003464"/>
    </source>
</evidence>
<dbReference type="Gene3D" id="1.10.1270.20">
    <property type="entry name" value="tRNA(m1g37)methyltransferase, domain 2"/>
    <property type="match status" value="1"/>
</dbReference>
<dbReference type="EMBL" id="LCLU01000003">
    <property type="protein sequence ID" value="KKU22849.1"/>
    <property type="molecule type" value="Genomic_DNA"/>
</dbReference>
<dbReference type="GO" id="GO:0052906">
    <property type="term" value="F:tRNA (guanine(37)-N1)-methyltransferase activity"/>
    <property type="evidence" value="ECO:0007669"/>
    <property type="project" value="UniProtKB-UniRule"/>
</dbReference>
<dbReference type="NCBIfam" id="NF000648">
    <property type="entry name" value="PRK00026.1"/>
    <property type="match status" value="1"/>
</dbReference>
<dbReference type="PANTHER" id="PTHR46417:SF1">
    <property type="entry name" value="TRNA (GUANINE-N(1)-)-METHYLTRANSFERASE"/>
    <property type="match status" value="1"/>
</dbReference>
<dbReference type="PANTHER" id="PTHR46417">
    <property type="entry name" value="TRNA (GUANINE-N(1)-)-METHYLTRANSFERASE"/>
    <property type="match status" value="1"/>
</dbReference>
<dbReference type="InterPro" id="IPR029028">
    <property type="entry name" value="Alpha/beta_knot_MTases"/>
</dbReference>
<dbReference type="InterPro" id="IPR029026">
    <property type="entry name" value="tRNA_m1G_MTases_N"/>
</dbReference>
<evidence type="ECO:0000256" key="9">
    <source>
        <dbReference type="ARBA" id="ARBA00022679"/>
    </source>
</evidence>
<evidence type="ECO:0000256" key="12">
    <source>
        <dbReference type="ARBA" id="ARBA00029736"/>
    </source>
</evidence>
<keyword evidence="9 15" id="KW-0808">Transferase</keyword>
<accession>A0A0G1NQA8</accession>
<keyword evidence="11 15" id="KW-0819">tRNA processing</keyword>
<dbReference type="GO" id="GO:0002939">
    <property type="term" value="P:tRNA N1-guanine methylation"/>
    <property type="evidence" value="ECO:0007669"/>
    <property type="project" value="TreeGrafter"/>
</dbReference>
<evidence type="ECO:0000256" key="15">
    <source>
        <dbReference type="HAMAP-Rule" id="MF_00605"/>
    </source>
</evidence>
<feature type="binding site" evidence="15 16">
    <location>
        <position position="123"/>
    </location>
    <ligand>
        <name>S-adenosyl-L-methionine</name>
        <dbReference type="ChEBI" id="CHEBI:59789"/>
    </ligand>
</feature>
<proteinExistence type="inferred from homology"/>
<evidence type="ECO:0000256" key="13">
    <source>
        <dbReference type="ARBA" id="ARBA00033392"/>
    </source>
</evidence>
<dbReference type="PIRSF" id="PIRSF000386">
    <property type="entry name" value="tRNA_mtase"/>
    <property type="match status" value="1"/>
</dbReference>
<dbReference type="Pfam" id="PF01746">
    <property type="entry name" value="tRNA_m1G_MT"/>
    <property type="match status" value="1"/>
</dbReference>
<dbReference type="HAMAP" id="MF_00605">
    <property type="entry name" value="TrmD"/>
    <property type="match status" value="1"/>
</dbReference>
<evidence type="ECO:0000256" key="6">
    <source>
        <dbReference type="ARBA" id="ARBA00014679"/>
    </source>
</evidence>
<dbReference type="NCBIfam" id="TIGR00088">
    <property type="entry name" value="trmD"/>
    <property type="match status" value="1"/>
</dbReference>
<dbReference type="InterPro" id="IPR002649">
    <property type="entry name" value="tRNA_m1G_MeTrfase_TrmD"/>
</dbReference>
<organism evidence="19 20">
    <name type="scientific">Candidatus Azambacteria bacterium GW2011_GWC1_46_13</name>
    <dbReference type="NCBI Taxonomy" id="1618619"/>
    <lineage>
        <taxon>Bacteria</taxon>
        <taxon>Candidatus Azamiibacteriota</taxon>
    </lineage>
</organism>
<comment type="similarity">
    <text evidence="3 15 17">Belongs to the RNA methyltransferase TrmD family.</text>
</comment>
<comment type="subcellular location">
    <subcellularLocation>
        <location evidence="2 15 17">Cytoplasm</location>
    </subcellularLocation>
</comment>
<comment type="catalytic activity">
    <reaction evidence="14 15 17">
        <text>guanosine(37) in tRNA + S-adenosyl-L-methionine = N(1)-methylguanosine(37) in tRNA + S-adenosyl-L-homocysteine + H(+)</text>
        <dbReference type="Rhea" id="RHEA:36899"/>
        <dbReference type="Rhea" id="RHEA-COMP:10145"/>
        <dbReference type="Rhea" id="RHEA-COMP:10147"/>
        <dbReference type="ChEBI" id="CHEBI:15378"/>
        <dbReference type="ChEBI" id="CHEBI:57856"/>
        <dbReference type="ChEBI" id="CHEBI:59789"/>
        <dbReference type="ChEBI" id="CHEBI:73542"/>
        <dbReference type="ChEBI" id="CHEBI:74269"/>
        <dbReference type="EC" id="2.1.1.228"/>
    </reaction>
</comment>
<dbReference type="EC" id="2.1.1.228" evidence="5 15"/>
<dbReference type="Proteomes" id="UP000034569">
    <property type="component" value="Unassembled WGS sequence"/>
</dbReference>
<feature type="domain" description="tRNA methyltransferase TRMD/TRM10-type" evidence="18">
    <location>
        <begin position="2"/>
        <end position="228"/>
    </location>
</feature>
<evidence type="ECO:0000256" key="10">
    <source>
        <dbReference type="ARBA" id="ARBA00022691"/>
    </source>
</evidence>
<reference evidence="19 20" key="1">
    <citation type="journal article" date="2015" name="Nature">
        <title>rRNA introns, odd ribosomes, and small enigmatic genomes across a large radiation of phyla.</title>
        <authorList>
            <person name="Brown C.T."/>
            <person name="Hug L.A."/>
            <person name="Thomas B.C."/>
            <person name="Sharon I."/>
            <person name="Castelle C.J."/>
            <person name="Singh A."/>
            <person name="Wilkins M.J."/>
            <person name="Williams K.H."/>
            <person name="Banfield J.F."/>
        </authorList>
    </citation>
    <scope>NUCLEOTIDE SEQUENCE [LARGE SCALE GENOMIC DNA]</scope>
</reference>
<evidence type="ECO:0000256" key="16">
    <source>
        <dbReference type="PIRSR" id="PIRSR000386-1"/>
    </source>
</evidence>
<protein>
    <recommendedName>
        <fullName evidence="6 15">tRNA (guanine-N(1)-)-methyltransferase</fullName>
        <ecNumber evidence="5 15">2.1.1.228</ecNumber>
    </recommendedName>
    <alternativeName>
        <fullName evidence="12 15">M1G-methyltransferase</fullName>
    </alternativeName>
    <alternativeName>
        <fullName evidence="13 15">tRNA [GM37] methyltransferase</fullName>
    </alternativeName>
</protein>
<dbReference type="SUPFAM" id="SSF75217">
    <property type="entry name" value="alpha/beta knot"/>
    <property type="match status" value="1"/>
</dbReference>
<dbReference type="Gene3D" id="3.40.1280.10">
    <property type="match status" value="1"/>
</dbReference>
<sequence length="229" mass="25627">MLQFDIITIFPKIFDSYFGESIIKRARKNKLIKINVHNLRIWAADKHKKVDDKPYGGGAGMVLKTEPLAKAMGSILKISGPSGHLAKRDKTKVLLFSAAGTQFTQKMAGDWAKKINRIVMIAGHYEGVDERIKKIIRDSGFPIQEISIGPYVLTGGELPAMIVADAISRHIKGVLGKEESLEEKRFGIGVPVYTRPNIFIWKNKKYAVPKVLLSGNHQKIAGWRVKHKK</sequence>
<comment type="subunit">
    <text evidence="4 15 17">Homodimer.</text>
</comment>
<evidence type="ECO:0000256" key="11">
    <source>
        <dbReference type="ARBA" id="ARBA00022694"/>
    </source>
</evidence>
<evidence type="ECO:0000256" key="5">
    <source>
        <dbReference type="ARBA" id="ARBA00012807"/>
    </source>
</evidence>
<dbReference type="InterPro" id="IPR016009">
    <property type="entry name" value="tRNA_MeTrfase_TRMD/TRM10"/>
</dbReference>
<evidence type="ECO:0000313" key="19">
    <source>
        <dbReference type="EMBL" id="KKU22849.1"/>
    </source>
</evidence>
<dbReference type="PATRIC" id="fig|1618619.3.peg.83"/>
<evidence type="ECO:0000256" key="4">
    <source>
        <dbReference type="ARBA" id="ARBA00011738"/>
    </source>
</evidence>
<gene>
    <name evidence="15" type="primary">trmD</name>
    <name evidence="19" type="ORF">UX33_C0003G0013</name>
</gene>
<comment type="function">
    <text evidence="1 15 17">Specifically methylates guanosine-37 in various tRNAs.</text>
</comment>